<evidence type="ECO:0000313" key="2">
    <source>
        <dbReference type="EMBL" id="BBO86556.1"/>
    </source>
</evidence>
<organism evidence="2 3">
    <name type="scientific">Desulfosarcina ovata subsp. sediminis</name>
    <dbReference type="NCBI Taxonomy" id="885957"/>
    <lineage>
        <taxon>Bacteria</taxon>
        <taxon>Pseudomonadati</taxon>
        <taxon>Thermodesulfobacteriota</taxon>
        <taxon>Desulfobacteria</taxon>
        <taxon>Desulfobacterales</taxon>
        <taxon>Desulfosarcinaceae</taxon>
        <taxon>Desulfosarcina</taxon>
    </lineage>
</organism>
<dbReference type="EMBL" id="AP021876">
    <property type="protein sequence ID" value="BBO86556.1"/>
    <property type="molecule type" value="Genomic_DNA"/>
</dbReference>
<evidence type="ECO:0000259" key="1">
    <source>
        <dbReference type="Pfam" id="PF13546"/>
    </source>
</evidence>
<gene>
    <name evidence="2" type="ORF">DSCO28_71220</name>
</gene>
<protein>
    <recommendedName>
        <fullName evidence="1">Transposase IS701-like DDE domain-containing protein</fullName>
    </recommendedName>
</protein>
<dbReference type="InterPro" id="IPR012337">
    <property type="entry name" value="RNaseH-like_sf"/>
</dbReference>
<dbReference type="PANTHER" id="PTHR33627:SF1">
    <property type="entry name" value="TRANSPOSASE"/>
    <property type="match status" value="1"/>
</dbReference>
<dbReference type="InterPro" id="IPR038721">
    <property type="entry name" value="IS701-like_DDE_dom"/>
</dbReference>
<dbReference type="SUPFAM" id="SSF53098">
    <property type="entry name" value="Ribonuclease H-like"/>
    <property type="match status" value="1"/>
</dbReference>
<dbReference type="Pfam" id="PF13546">
    <property type="entry name" value="DDE_5"/>
    <property type="match status" value="1"/>
</dbReference>
<dbReference type="NCBIfam" id="NF033540">
    <property type="entry name" value="transpos_IS701"/>
    <property type="match status" value="1"/>
</dbReference>
<dbReference type="KEGG" id="dov:DSCO28_71220"/>
<reference evidence="2 3" key="1">
    <citation type="submission" date="2019-11" db="EMBL/GenBank/DDBJ databases">
        <title>Comparative genomics of hydrocarbon-degrading Desulfosarcina strains.</title>
        <authorList>
            <person name="Watanabe M."/>
            <person name="Kojima H."/>
            <person name="Fukui M."/>
        </authorList>
    </citation>
    <scope>NUCLEOTIDE SEQUENCE [LARGE SCALE GENOMIC DNA]</scope>
    <source>
        <strain evidence="2 3">28bB2T</strain>
    </source>
</reference>
<evidence type="ECO:0000313" key="3">
    <source>
        <dbReference type="Proteomes" id="UP000425960"/>
    </source>
</evidence>
<name>A0A5K8A281_9BACT</name>
<dbReference type="InterPro" id="IPR039365">
    <property type="entry name" value="IS701-like"/>
</dbReference>
<dbReference type="Proteomes" id="UP000425960">
    <property type="component" value="Chromosome"/>
</dbReference>
<accession>A0A5K8A281</accession>
<dbReference type="AlphaFoldDB" id="A0A5K8A281"/>
<feature type="domain" description="Transposase IS701-like DDE" evidence="1">
    <location>
        <begin position="2"/>
        <end position="214"/>
    </location>
</feature>
<proteinExistence type="predicted"/>
<sequence>MTNSPWNDQRVVEQVTQDANALLGGYDDSCLIIDESGIPKKGDKSVGVSRQWCGQLGKTDNCQVGVYSVLCHGEHVAPIGYRLFLPQCWINDEERCKLAGIPEEYIEFQTKPELAVQLVIEARGQGAEFQWVGTDALYGNSPAFTRMLNQMHETFMVDVSKSQRIYLEDPDPVVPPAKSNKGCRPSKLKAQCAPIRIDEWVGQQPESEWKRTCVCDATKGNLWVDVFHQRVWLWDGEEPHAHCWHLIVRRDIGAEDIKYSLSNAPEEISYKRLACMQAQRYWVERSFQDAKNQCGMGEYQARKWQSWHHHMAMVLMAMLFMVEQRILFKDAYPLLSCFDTVCILNFLLPQRAITLKEVIRQMEVRHQRRLASIQYAYLKQLELGLSESEP</sequence>
<dbReference type="PANTHER" id="PTHR33627">
    <property type="entry name" value="TRANSPOSASE"/>
    <property type="match status" value="1"/>
</dbReference>